<comment type="caution">
    <text evidence="10">The sequence shown here is derived from an EMBL/GenBank/DDBJ whole genome shotgun (WGS) entry which is preliminary data.</text>
</comment>
<keyword evidence="5 7" id="KW-0326">Glycosidase</keyword>
<gene>
    <name evidence="10" type="ORF">PF004_g9642</name>
</gene>
<proteinExistence type="inferred from homology"/>
<evidence type="ECO:0000256" key="1">
    <source>
        <dbReference type="ARBA" id="ARBA00005641"/>
    </source>
</evidence>
<evidence type="ECO:0000313" key="10">
    <source>
        <dbReference type="EMBL" id="KAE9233538.1"/>
    </source>
</evidence>
<feature type="domain" description="Glycoside hydrolase family 5" evidence="9">
    <location>
        <begin position="49"/>
        <end position="346"/>
    </location>
</feature>
<name>A0A6G0P366_9STRA</name>
<evidence type="ECO:0000256" key="5">
    <source>
        <dbReference type="ARBA" id="ARBA00023295"/>
    </source>
</evidence>
<evidence type="ECO:0000256" key="6">
    <source>
        <dbReference type="ARBA" id="ARBA00023326"/>
    </source>
</evidence>
<evidence type="ECO:0000313" key="11">
    <source>
        <dbReference type="Proteomes" id="UP000476176"/>
    </source>
</evidence>
<keyword evidence="8" id="KW-0732">Signal</keyword>
<keyword evidence="4" id="KW-0119">Carbohydrate metabolism</keyword>
<dbReference type="InterPro" id="IPR017853">
    <property type="entry name" value="GH"/>
</dbReference>
<evidence type="ECO:0000256" key="8">
    <source>
        <dbReference type="SAM" id="SignalP"/>
    </source>
</evidence>
<dbReference type="EMBL" id="QXGC01000478">
    <property type="protein sequence ID" value="KAE9233538.1"/>
    <property type="molecule type" value="Genomic_DNA"/>
</dbReference>
<sequence>MTLSARFLGLLAVTAAAITSCDAGSSFIDFRSVDGQLKADNETFHLKGINWFGAEAIELVVQGLWPSATSIGDAMDLFATYDINALRLPLAMDSVIDDPTVKSTQTAGSPSLAGKTYLEVLDVIVREARKRNILIMFDSHRIQASEPDFPDVAVPDDITPALQKLATRYCDDPGAWNVFAIDIKNEPKGKATWGKGDADTDWNLQAATIGNAVLKKCPRLLIFVEGVQTNIKGVTLEWGQAGGSLQGAKDYPVKLSNMERLVYSPHLISPGVDYKSPWWSESNFPDNMPDLWDEYFGFVPKETGQALVVGSWGAQMKDKNKQWANAVSAYLEKKSIGSFYWAFNPQSADIGGFVKDDWVTAIDERVALVESLPTTSVQDIVAIYAKCTKTCAGNGGCEGGKCLCYSGWSGPQCEICSEGDTGACNDMGTCLGNSTCACDDDASGKYCAGTECDEVDCGDGSNAGCFNGGCTCLYNCVGSSCTACAANESALADATNGATILCDACDAQSQNDYSSAIRSHTAAVGSIIFAALAFFF</sequence>
<evidence type="ECO:0000256" key="3">
    <source>
        <dbReference type="ARBA" id="ARBA00023001"/>
    </source>
</evidence>
<comment type="similarity">
    <text evidence="1 7">Belongs to the glycosyl hydrolase 5 (cellulase A) family.</text>
</comment>
<dbReference type="Pfam" id="PF00150">
    <property type="entry name" value="Cellulase"/>
    <property type="match status" value="1"/>
</dbReference>
<dbReference type="AlphaFoldDB" id="A0A6G0P366"/>
<dbReference type="InterPro" id="IPR001547">
    <property type="entry name" value="Glyco_hydro_5"/>
</dbReference>
<evidence type="ECO:0000256" key="4">
    <source>
        <dbReference type="ARBA" id="ARBA00023277"/>
    </source>
</evidence>
<reference evidence="10 11" key="1">
    <citation type="submission" date="2018-09" db="EMBL/GenBank/DDBJ databases">
        <title>Genomic investigation of the strawberry pathogen Phytophthora fragariae indicates pathogenicity is determined by transcriptional variation in three key races.</title>
        <authorList>
            <person name="Adams T.M."/>
            <person name="Armitage A.D."/>
            <person name="Sobczyk M.K."/>
            <person name="Bates H.J."/>
            <person name="Dunwell J.M."/>
            <person name="Nellist C.F."/>
            <person name="Harrison R.J."/>
        </authorList>
    </citation>
    <scope>NUCLEOTIDE SEQUENCE [LARGE SCALE GENOMIC DNA]</scope>
    <source>
        <strain evidence="10 11">BC-23</strain>
    </source>
</reference>
<evidence type="ECO:0000259" key="9">
    <source>
        <dbReference type="Pfam" id="PF00150"/>
    </source>
</evidence>
<evidence type="ECO:0000256" key="7">
    <source>
        <dbReference type="RuleBase" id="RU361153"/>
    </source>
</evidence>
<accession>A0A6G0P366</accession>
<keyword evidence="2 7" id="KW-0378">Hydrolase</keyword>
<feature type="chain" id="PRO_5026328754" description="Glycoside hydrolase family 5 domain-containing protein" evidence="8">
    <location>
        <begin position="24"/>
        <end position="536"/>
    </location>
</feature>
<dbReference type="GO" id="GO:0030245">
    <property type="term" value="P:cellulose catabolic process"/>
    <property type="evidence" value="ECO:0007669"/>
    <property type="project" value="UniProtKB-KW"/>
</dbReference>
<protein>
    <recommendedName>
        <fullName evidence="9">Glycoside hydrolase family 5 domain-containing protein</fullName>
    </recommendedName>
</protein>
<dbReference type="PANTHER" id="PTHR35923:SF2">
    <property type="entry name" value="ENDOGLUCANASE"/>
    <property type="match status" value="1"/>
</dbReference>
<dbReference type="Gene3D" id="3.20.20.80">
    <property type="entry name" value="Glycosidases"/>
    <property type="match status" value="1"/>
</dbReference>
<dbReference type="SUPFAM" id="SSF51445">
    <property type="entry name" value="(Trans)glycosidases"/>
    <property type="match status" value="1"/>
</dbReference>
<dbReference type="PANTHER" id="PTHR35923">
    <property type="entry name" value="MAJOR EXTRACELLULAR ENDOGLUCANASE"/>
    <property type="match status" value="1"/>
</dbReference>
<keyword evidence="6" id="KW-0624">Polysaccharide degradation</keyword>
<dbReference type="Gene3D" id="2.10.25.10">
    <property type="entry name" value="Laminin"/>
    <property type="match status" value="1"/>
</dbReference>
<feature type="signal peptide" evidence="8">
    <location>
        <begin position="1"/>
        <end position="23"/>
    </location>
</feature>
<organism evidence="10 11">
    <name type="scientific">Phytophthora fragariae</name>
    <dbReference type="NCBI Taxonomy" id="53985"/>
    <lineage>
        <taxon>Eukaryota</taxon>
        <taxon>Sar</taxon>
        <taxon>Stramenopiles</taxon>
        <taxon>Oomycota</taxon>
        <taxon>Peronosporomycetes</taxon>
        <taxon>Peronosporales</taxon>
        <taxon>Peronosporaceae</taxon>
        <taxon>Phytophthora</taxon>
    </lineage>
</organism>
<dbReference type="Proteomes" id="UP000476176">
    <property type="component" value="Unassembled WGS sequence"/>
</dbReference>
<keyword evidence="3" id="KW-0136">Cellulose degradation</keyword>
<dbReference type="PROSITE" id="PS51257">
    <property type="entry name" value="PROKAR_LIPOPROTEIN"/>
    <property type="match status" value="1"/>
</dbReference>
<evidence type="ECO:0000256" key="2">
    <source>
        <dbReference type="ARBA" id="ARBA00022801"/>
    </source>
</evidence>
<dbReference type="GO" id="GO:0004553">
    <property type="term" value="F:hydrolase activity, hydrolyzing O-glycosyl compounds"/>
    <property type="evidence" value="ECO:0007669"/>
    <property type="project" value="InterPro"/>
</dbReference>